<dbReference type="EMBL" id="RYZZ01000001">
    <property type="protein sequence ID" value="RUQ32791.1"/>
    <property type="molecule type" value="Genomic_DNA"/>
</dbReference>
<organism evidence="2 3">
    <name type="scientific">Peribacillus cavernae</name>
    <dbReference type="NCBI Taxonomy" id="1674310"/>
    <lineage>
        <taxon>Bacteria</taxon>
        <taxon>Bacillati</taxon>
        <taxon>Bacillota</taxon>
        <taxon>Bacilli</taxon>
        <taxon>Bacillales</taxon>
        <taxon>Bacillaceae</taxon>
        <taxon>Peribacillus</taxon>
    </lineage>
</organism>
<sequence length="795" mass="88856">MIVLEFTIKLLKYVGAFNMLKVKKKGLFKIVLATGVAFSAWPSLSDKNPTAYASETSNVLMNENFDGIANGSVPEGWKLLQGNASVNDGKLVLSSPSSSSPARVIVPLSKKDGDFVFEADMTFQAAADDARWASIMYRIQSGNYPYYQFAVRRNTTALNGLEFAMRNEKNQWEVPESTFYPEKFAFNKTYRLKVVSSKNRVQQFINDKLVIDTDLATKWPSGDVGFQANGTTVQFDNVKVTSQTIALPPIENSNAFIPKEAETTIINPPTLISSSKTNTESEIASAVLPVHKNSDGTLMVNEISLKDKLAAIKNKLIPVIQLEEDGLEDETIRALNETQTIDVHIISSKDSILQTFKNKFPTARIGLIYRKKSFTKSDLEEYAKQIHQNNSKTAIIEQKNITPEVVHYLHSRTIAIWGIGTESSESAHELIHLGVDGIISSKPEYTSEALTEYPEKTIIQRPIVAAHRGVPSLSPENTMTSYRQAYDLGADLIETDVQKTKDGHLVIMHDYTVNRTTNGTGNVKDLTLDQIQQLDAGVKFGPEFQGEKVPTFKEYLQEFKDKEVVLLVELKAADIEQQVIDEIEEEGMADKVVIQSFNLDSVKNSKVIKPEIGTGYLYSSAVPATENAKLKKAQQMLLYGTSMNTSLNASYSSLYQEFITYMRQRGMLNMHWTYRNEEHLHQSLNAGIIGPITDYTQWLTKSPIMLETPVKKVKLEVGNTKTIDPKAKVSYRMDKKEKVPTTLYATGKEEIIQIEGNNITALAPGKVNVYVKHTFKMLGHDWNVVAEPIEVTISE</sequence>
<dbReference type="Gene3D" id="3.20.20.190">
    <property type="entry name" value="Phosphatidylinositol (PI) phosphodiesterase"/>
    <property type="match status" value="2"/>
</dbReference>
<dbReference type="SUPFAM" id="SSF51695">
    <property type="entry name" value="PLC-like phosphodiesterases"/>
    <property type="match status" value="2"/>
</dbReference>
<gene>
    <name evidence="2" type="ORF">ELQ35_01510</name>
</gene>
<dbReference type="PROSITE" id="PS51704">
    <property type="entry name" value="GP_PDE"/>
    <property type="match status" value="1"/>
</dbReference>
<comment type="caution">
    <text evidence="2">The sequence shown here is derived from an EMBL/GenBank/DDBJ whole genome shotgun (WGS) entry which is preliminary data.</text>
</comment>
<dbReference type="PANTHER" id="PTHR46211:SF14">
    <property type="entry name" value="GLYCEROPHOSPHODIESTER PHOSPHODIESTERASE"/>
    <property type="match status" value="1"/>
</dbReference>
<keyword evidence="3" id="KW-1185">Reference proteome</keyword>
<dbReference type="InterPro" id="IPR010496">
    <property type="entry name" value="AL/BT2_dom"/>
</dbReference>
<dbReference type="PROSITE" id="PS50007">
    <property type="entry name" value="PIPLC_X_DOMAIN"/>
    <property type="match status" value="1"/>
</dbReference>
<dbReference type="Proteomes" id="UP000267430">
    <property type="component" value="Unassembled WGS sequence"/>
</dbReference>
<dbReference type="OrthoDB" id="384721at2"/>
<dbReference type="InterPro" id="IPR030395">
    <property type="entry name" value="GP_PDE_dom"/>
</dbReference>
<evidence type="ECO:0000259" key="1">
    <source>
        <dbReference type="PROSITE" id="PS51704"/>
    </source>
</evidence>
<accession>A0A3S0U7X3</accession>
<proteinExistence type="predicted"/>
<name>A0A3S0U7X3_9BACI</name>
<feature type="domain" description="GP-PDE" evidence="1">
    <location>
        <begin position="462"/>
        <end position="703"/>
    </location>
</feature>
<reference evidence="2 3" key="1">
    <citation type="submission" date="2018-12" db="EMBL/GenBank/DDBJ databases">
        <title>Bacillus chawlae sp. nov., Bacillus glennii sp. nov., and Bacillus saganii sp. nov. Isolated from the Vehicle Assembly Building at Kennedy Space Center where the Viking Spacecraft were Assembled.</title>
        <authorList>
            <person name="Seuylemezian A."/>
            <person name="Vaishampayan P."/>
        </authorList>
    </citation>
    <scope>NUCLEOTIDE SEQUENCE [LARGE SCALE GENOMIC DNA]</scope>
    <source>
        <strain evidence="2 3">L5</strain>
    </source>
</reference>
<dbReference type="Pfam" id="PF03009">
    <property type="entry name" value="GDPD"/>
    <property type="match status" value="1"/>
</dbReference>
<evidence type="ECO:0000313" key="3">
    <source>
        <dbReference type="Proteomes" id="UP000267430"/>
    </source>
</evidence>
<protein>
    <submittedName>
        <fullName evidence="2">DUF1080 domain-containing protein</fullName>
    </submittedName>
</protein>
<dbReference type="InterPro" id="IPR017946">
    <property type="entry name" value="PLC-like_Pdiesterase_TIM-brl"/>
</dbReference>
<dbReference type="AlphaFoldDB" id="A0A3S0U7X3"/>
<dbReference type="GO" id="GO:0006629">
    <property type="term" value="P:lipid metabolic process"/>
    <property type="evidence" value="ECO:0007669"/>
    <property type="project" value="InterPro"/>
</dbReference>
<dbReference type="GO" id="GO:0008081">
    <property type="term" value="F:phosphoric diester hydrolase activity"/>
    <property type="evidence" value="ECO:0007669"/>
    <property type="project" value="InterPro"/>
</dbReference>
<evidence type="ECO:0000313" key="2">
    <source>
        <dbReference type="EMBL" id="RUQ32791.1"/>
    </source>
</evidence>
<dbReference type="Gene3D" id="2.60.120.560">
    <property type="entry name" value="Exo-inulinase, domain 1"/>
    <property type="match status" value="1"/>
</dbReference>
<dbReference type="PANTHER" id="PTHR46211">
    <property type="entry name" value="GLYCEROPHOSPHORYL DIESTER PHOSPHODIESTERASE"/>
    <property type="match status" value="1"/>
</dbReference>
<dbReference type="Pfam" id="PF06439">
    <property type="entry name" value="3keto-disac_hyd"/>
    <property type="match status" value="1"/>
</dbReference>